<reference evidence="1" key="1">
    <citation type="submission" date="2022-08" db="EMBL/GenBank/DDBJ databases">
        <authorList>
            <person name="Tistechok S."/>
            <person name="Samborskyy M."/>
            <person name="Roman I."/>
        </authorList>
    </citation>
    <scope>NUCLEOTIDE SEQUENCE</scope>
    <source>
        <strain evidence="1">DSM 103496</strain>
    </source>
</reference>
<keyword evidence="2" id="KW-1185">Reference proteome</keyword>
<dbReference type="AlphaFoldDB" id="A0A9X2VQ29"/>
<dbReference type="EMBL" id="JANYMP010000015">
    <property type="protein sequence ID" value="MCS7480783.1"/>
    <property type="molecule type" value="Genomic_DNA"/>
</dbReference>
<accession>A0A9X2VQ29</accession>
<protein>
    <submittedName>
        <fullName evidence="1">Uncharacterized protein</fullName>
    </submittedName>
</protein>
<dbReference type="Proteomes" id="UP001141259">
    <property type="component" value="Unassembled WGS sequence"/>
</dbReference>
<evidence type="ECO:0000313" key="1">
    <source>
        <dbReference type="EMBL" id="MCS7480783.1"/>
    </source>
</evidence>
<name>A0A9X2VQ29_9PSEU</name>
<organism evidence="1 2">
    <name type="scientific">Umezawaea endophytica</name>
    <dbReference type="NCBI Taxonomy" id="1654476"/>
    <lineage>
        <taxon>Bacteria</taxon>
        <taxon>Bacillati</taxon>
        <taxon>Actinomycetota</taxon>
        <taxon>Actinomycetes</taxon>
        <taxon>Pseudonocardiales</taxon>
        <taxon>Pseudonocardiaceae</taxon>
        <taxon>Umezawaea</taxon>
    </lineage>
</organism>
<gene>
    <name evidence="1" type="ORF">NZH93_28335</name>
</gene>
<proteinExistence type="predicted"/>
<evidence type="ECO:0000313" key="2">
    <source>
        <dbReference type="Proteomes" id="UP001141259"/>
    </source>
</evidence>
<sequence length="41" mass="4161">MTTCAVPAGAVVLDGRTPPTMVVRLMPVVGGVITIERGSAH</sequence>
<dbReference type="RefSeq" id="WP_259626461.1">
    <property type="nucleotide sequence ID" value="NZ_JANYMP010000015.1"/>
</dbReference>
<comment type="caution">
    <text evidence="1">The sequence shown here is derived from an EMBL/GenBank/DDBJ whole genome shotgun (WGS) entry which is preliminary data.</text>
</comment>